<dbReference type="OrthoDB" id="547734at2759"/>
<dbReference type="STRING" id="905079.L1ILH6"/>
<feature type="binding site" evidence="1">
    <location>
        <position position="267"/>
    </location>
    <ligand>
        <name>Mg(2+)</name>
        <dbReference type="ChEBI" id="CHEBI:18420"/>
        <label>1</label>
    </ligand>
</feature>
<keyword evidence="4" id="KW-1185">Reference proteome</keyword>
<dbReference type="EnsemblProtists" id="EKX37101">
    <property type="protein sequence ID" value="EKX37101"/>
    <property type="gene ID" value="GUITHDRAFT_116678"/>
</dbReference>
<keyword evidence="1" id="KW-0460">Magnesium</keyword>
<dbReference type="AlphaFoldDB" id="L1ILH6"/>
<evidence type="ECO:0008006" key="5">
    <source>
        <dbReference type="Google" id="ProtNLM"/>
    </source>
</evidence>
<dbReference type="HOGENOM" id="CLU_046767_2_0_1"/>
<dbReference type="EMBL" id="JH993063">
    <property type="protein sequence ID" value="EKX37101.1"/>
    <property type="molecule type" value="Genomic_DNA"/>
</dbReference>
<evidence type="ECO:0000313" key="4">
    <source>
        <dbReference type="Proteomes" id="UP000011087"/>
    </source>
</evidence>
<name>L1ILH6_GUITC</name>
<reference evidence="2 4" key="1">
    <citation type="journal article" date="2012" name="Nature">
        <title>Algal genomes reveal evolutionary mosaicism and the fate of nucleomorphs.</title>
        <authorList>
            <consortium name="DOE Joint Genome Institute"/>
            <person name="Curtis B.A."/>
            <person name="Tanifuji G."/>
            <person name="Burki F."/>
            <person name="Gruber A."/>
            <person name="Irimia M."/>
            <person name="Maruyama S."/>
            <person name="Arias M.C."/>
            <person name="Ball S.G."/>
            <person name="Gile G.H."/>
            <person name="Hirakawa Y."/>
            <person name="Hopkins J.F."/>
            <person name="Kuo A."/>
            <person name="Rensing S.A."/>
            <person name="Schmutz J."/>
            <person name="Symeonidi A."/>
            <person name="Elias M."/>
            <person name="Eveleigh R.J."/>
            <person name="Herman E.K."/>
            <person name="Klute M.J."/>
            <person name="Nakayama T."/>
            <person name="Obornik M."/>
            <person name="Reyes-Prieto A."/>
            <person name="Armbrust E.V."/>
            <person name="Aves S.J."/>
            <person name="Beiko R.G."/>
            <person name="Coutinho P."/>
            <person name="Dacks J.B."/>
            <person name="Durnford D.G."/>
            <person name="Fast N.M."/>
            <person name="Green B.R."/>
            <person name="Grisdale C.J."/>
            <person name="Hempel F."/>
            <person name="Henrissat B."/>
            <person name="Hoppner M.P."/>
            <person name="Ishida K."/>
            <person name="Kim E."/>
            <person name="Koreny L."/>
            <person name="Kroth P.G."/>
            <person name="Liu Y."/>
            <person name="Malik S.B."/>
            <person name="Maier U.G."/>
            <person name="McRose D."/>
            <person name="Mock T."/>
            <person name="Neilson J.A."/>
            <person name="Onodera N.T."/>
            <person name="Poole A.M."/>
            <person name="Pritham E.J."/>
            <person name="Richards T.A."/>
            <person name="Rocap G."/>
            <person name="Roy S.W."/>
            <person name="Sarai C."/>
            <person name="Schaack S."/>
            <person name="Shirato S."/>
            <person name="Slamovits C.H."/>
            <person name="Spencer D.F."/>
            <person name="Suzuki S."/>
            <person name="Worden A.Z."/>
            <person name="Zauner S."/>
            <person name="Barry K."/>
            <person name="Bell C."/>
            <person name="Bharti A.K."/>
            <person name="Crow J.A."/>
            <person name="Grimwood J."/>
            <person name="Kramer R."/>
            <person name="Lindquist E."/>
            <person name="Lucas S."/>
            <person name="Salamov A."/>
            <person name="McFadden G.I."/>
            <person name="Lane C.E."/>
            <person name="Keeling P.J."/>
            <person name="Gray M.W."/>
            <person name="Grigoriev I.V."/>
            <person name="Archibald J.M."/>
        </authorList>
    </citation>
    <scope>NUCLEOTIDE SEQUENCE</scope>
    <source>
        <strain evidence="2 4">CCMP2712</strain>
    </source>
</reference>
<dbReference type="RefSeq" id="XP_005824081.1">
    <property type="nucleotide sequence ID" value="XM_005824024.1"/>
</dbReference>
<dbReference type="InterPro" id="IPR036705">
    <property type="entry name" value="Ribosyl_crysJ1_sf"/>
</dbReference>
<proteinExistence type="predicted"/>
<feature type="binding site" evidence="1">
    <location>
        <position position="264"/>
    </location>
    <ligand>
        <name>Mg(2+)</name>
        <dbReference type="ChEBI" id="CHEBI:18420"/>
        <label>1</label>
    </ligand>
</feature>
<evidence type="ECO:0000313" key="2">
    <source>
        <dbReference type="EMBL" id="EKX37101.1"/>
    </source>
</evidence>
<dbReference type="GO" id="GO:0046872">
    <property type="term" value="F:metal ion binding"/>
    <property type="evidence" value="ECO:0007669"/>
    <property type="project" value="UniProtKB-KW"/>
</dbReference>
<organism evidence="2">
    <name type="scientific">Guillardia theta (strain CCMP2712)</name>
    <name type="common">Cryptophyte</name>
    <dbReference type="NCBI Taxonomy" id="905079"/>
    <lineage>
        <taxon>Eukaryota</taxon>
        <taxon>Cryptophyceae</taxon>
        <taxon>Pyrenomonadales</taxon>
        <taxon>Geminigeraceae</taxon>
        <taxon>Guillardia</taxon>
    </lineage>
</organism>
<dbReference type="InterPro" id="IPR050792">
    <property type="entry name" value="ADP-ribosylglycohydrolase"/>
</dbReference>
<sequence>MVKMARCAAAMKGALVADAASMGLHWIYDPEKIISLTRKAPLCPKDPAFFEPPSCPFYSYESGQLSPYGAEGLGMLKSLNCLAQYDPTRLAQKFSEYLKGYSGRLNHASKELIANIDAGKTFPECGANDSQANSLVKVPFALSRFHSDQDWATRVEETMRVHQNHELAVEYGMASSHILHHIISTGATAKEALQWSTQDSSPLTADAKSKVKEALAFTGNEVEAAEAFGSSCALPGAFTVAVYILNTTETYEEAVKKNIMASGDQCSRSCFIGACLAASQGAECVPMDWIERVTDMEDIDKEIKRVCS</sequence>
<dbReference type="Proteomes" id="UP000011087">
    <property type="component" value="Unassembled WGS sequence"/>
</dbReference>
<evidence type="ECO:0000313" key="3">
    <source>
        <dbReference type="EnsemblProtists" id="EKX37101"/>
    </source>
</evidence>
<dbReference type="PANTHER" id="PTHR16222">
    <property type="entry name" value="ADP-RIBOSYLGLYCOHYDROLASE"/>
    <property type="match status" value="1"/>
</dbReference>
<dbReference type="InterPro" id="IPR005502">
    <property type="entry name" value="Ribosyl_crysJ1"/>
</dbReference>
<accession>L1ILH6</accession>
<dbReference type="KEGG" id="gtt:GUITHDRAFT_116678"/>
<reference evidence="3" key="3">
    <citation type="submission" date="2016-03" db="UniProtKB">
        <authorList>
            <consortium name="EnsemblProtists"/>
        </authorList>
    </citation>
    <scope>IDENTIFICATION</scope>
</reference>
<dbReference type="Pfam" id="PF03747">
    <property type="entry name" value="ADP_ribosyl_GH"/>
    <property type="match status" value="1"/>
</dbReference>
<dbReference type="SUPFAM" id="SSF101478">
    <property type="entry name" value="ADP-ribosylglycohydrolase"/>
    <property type="match status" value="1"/>
</dbReference>
<evidence type="ECO:0000256" key="1">
    <source>
        <dbReference type="PIRSR" id="PIRSR605502-1"/>
    </source>
</evidence>
<protein>
    <recommendedName>
        <fullName evidence="5">ADP-ribosylglycohydrolase</fullName>
    </recommendedName>
</protein>
<dbReference type="OMA" id="QANNFVK"/>
<gene>
    <name evidence="2" type="ORF">GUITHDRAFT_116678</name>
</gene>
<reference evidence="4" key="2">
    <citation type="submission" date="2012-11" db="EMBL/GenBank/DDBJ databases">
        <authorList>
            <person name="Kuo A."/>
            <person name="Curtis B.A."/>
            <person name="Tanifuji G."/>
            <person name="Burki F."/>
            <person name="Gruber A."/>
            <person name="Irimia M."/>
            <person name="Maruyama S."/>
            <person name="Arias M.C."/>
            <person name="Ball S.G."/>
            <person name="Gile G.H."/>
            <person name="Hirakawa Y."/>
            <person name="Hopkins J.F."/>
            <person name="Rensing S.A."/>
            <person name="Schmutz J."/>
            <person name="Symeonidi A."/>
            <person name="Elias M."/>
            <person name="Eveleigh R.J."/>
            <person name="Herman E.K."/>
            <person name="Klute M.J."/>
            <person name="Nakayama T."/>
            <person name="Obornik M."/>
            <person name="Reyes-Prieto A."/>
            <person name="Armbrust E.V."/>
            <person name="Aves S.J."/>
            <person name="Beiko R.G."/>
            <person name="Coutinho P."/>
            <person name="Dacks J.B."/>
            <person name="Durnford D.G."/>
            <person name="Fast N.M."/>
            <person name="Green B.R."/>
            <person name="Grisdale C."/>
            <person name="Hempe F."/>
            <person name="Henrissat B."/>
            <person name="Hoppner M.P."/>
            <person name="Ishida K.-I."/>
            <person name="Kim E."/>
            <person name="Koreny L."/>
            <person name="Kroth P.G."/>
            <person name="Liu Y."/>
            <person name="Malik S.-B."/>
            <person name="Maier U.G."/>
            <person name="McRose D."/>
            <person name="Mock T."/>
            <person name="Neilson J.A."/>
            <person name="Onodera N.T."/>
            <person name="Poole A.M."/>
            <person name="Pritham E.J."/>
            <person name="Richards T.A."/>
            <person name="Rocap G."/>
            <person name="Roy S.W."/>
            <person name="Sarai C."/>
            <person name="Schaack S."/>
            <person name="Shirato S."/>
            <person name="Slamovits C.H."/>
            <person name="Spencer D.F."/>
            <person name="Suzuki S."/>
            <person name="Worden A.Z."/>
            <person name="Zauner S."/>
            <person name="Barry K."/>
            <person name="Bell C."/>
            <person name="Bharti A.K."/>
            <person name="Crow J.A."/>
            <person name="Grimwood J."/>
            <person name="Kramer R."/>
            <person name="Lindquist E."/>
            <person name="Lucas S."/>
            <person name="Salamov A."/>
            <person name="McFadden G.I."/>
            <person name="Lane C.E."/>
            <person name="Keeling P.J."/>
            <person name="Gray M.W."/>
            <person name="Grigoriev I.V."/>
            <person name="Archibald J.M."/>
        </authorList>
    </citation>
    <scope>NUCLEOTIDE SEQUENCE</scope>
    <source>
        <strain evidence="4">CCMP2712</strain>
    </source>
</reference>
<dbReference type="Gene3D" id="1.10.4080.10">
    <property type="entry name" value="ADP-ribosylation/Crystallin J1"/>
    <property type="match status" value="1"/>
</dbReference>
<dbReference type="GeneID" id="17293855"/>
<keyword evidence="1" id="KW-0479">Metal-binding</keyword>
<dbReference type="PaxDb" id="55529-EKX37101"/>
<dbReference type="PANTHER" id="PTHR16222:SF17">
    <property type="entry name" value="SELENOPROTEIN J"/>
    <property type="match status" value="1"/>
</dbReference>
<dbReference type="eggNOG" id="ENOG502QUJI">
    <property type="taxonomic scope" value="Eukaryota"/>
</dbReference>
<comment type="cofactor">
    <cofactor evidence="1">
        <name>Mg(2+)</name>
        <dbReference type="ChEBI" id="CHEBI:18420"/>
    </cofactor>
    <text evidence="1">Binds 2 magnesium ions per subunit.</text>
</comment>